<evidence type="ECO:0000313" key="1">
    <source>
        <dbReference type="EMBL" id="NUU57086.1"/>
    </source>
</evidence>
<accession>A0ABX2MSL4</accession>
<name>A0ABX2MSL4_9BACL</name>
<dbReference type="EMBL" id="JABMCC010000118">
    <property type="protein sequence ID" value="NUU57086.1"/>
    <property type="molecule type" value="Genomic_DNA"/>
</dbReference>
<protein>
    <submittedName>
        <fullName evidence="1">Uncharacterized protein</fullName>
    </submittedName>
</protein>
<proteinExistence type="predicted"/>
<dbReference type="RefSeq" id="WP_175383080.1">
    <property type="nucleotide sequence ID" value="NZ_CBCRYD010000023.1"/>
</dbReference>
<keyword evidence="2" id="KW-1185">Reference proteome</keyword>
<gene>
    <name evidence="1" type="ORF">HP548_23680</name>
</gene>
<reference evidence="1 2" key="1">
    <citation type="submission" date="2020-05" db="EMBL/GenBank/DDBJ databases">
        <title>Genome Sequencing of Type Strains.</title>
        <authorList>
            <person name="Lemaire J.F."/>
            <person name="Inderbitzin P."/>
            <person name="Gregorio O.A."/>
            <person name="Collins S.B."/>
            <person name="Wespe N."/>
            <person name="Knight-Connoni V."/>
        </authorList>
    </citation>
    <scope>NUCLEOTIDE SEQUENCE [LARGE SCALE GENOMIC DNA]</scope>
    <source>
        <strain evidence="1 2">DSM 19942</strain>
    </source>
</reference>
<organism evidence="1 2">
    <name type="scientific">Paenibacillus taichungensis</name>
    <dbReference type="NCBI Taxonomy" id="484184"/>
    <lineage>
        <taxon>Bacteria</taxon>
        <taxon>Bacillati</taxon>
        <taxon>Bacillota</taxon>
        <taxon>Bacilli</taxon>
        <taxon>Bacillales</taxon>
        <taxon>Paenibacillaceae</taxon>
        <taxon>Paenibacillus</taxon>
    </lineage>
</organism>
<evidence type="ECO:0000313" key="2">
    <source>
        <dbReference type="Proteomes" id="UP000577724"/>
    </source>
</evidence>
<comment type="caution">
    <text evidence="1">The sequence shown here is derived from an EMBL/GenBank/DDBJ whole genome shotgun (WGS) entry which is preliminary data.</text>
</comment>
<sequence length="200" mass="22953">MESRMLWVFQNRKFIWGILSLLFLVASTLTFFSTASSEKITQDERIAALNEYYNNCQYNYCQDKSMRELVKLHAQAQEYVLYFLKLAIVDPRLSTSESILASSVEHEIEKNIKKYTLLGNDEEAKKIVAGTNSTMNLTLLYDGEVLKFDPMKIDTFMYTLDQEIASYNSATSQLTTKGKGKTTLVVVDGLYRKEFEIAVK</sequence>
<dbReference type="Proteomes" id="UP000577724">
    <property type="component" value="Unassembled WGS sequence"/>
</dbReference>
<dbReference type="GeneID" id="97133754"/>